<feature type="transmembrane region" description="Helical" evidence="1">
    <location>
        <begin position="181"/>
        <end position="206"/>
    </location>
</feature>
<feature type="transmembrane region" description="Helical" evidence="1">
    <location>
        <begin position="115"/>
        <end position="136"/>
    </location>
</feature>
<feature type="transmembrane region" description="Helical" evidence="1">
    <location>
        <begin position="86"/>
        <end position="109"/>
    </location>
</feature>
<keyword evidence="1" id="KW-1133">Transmembrane helix</keyword>
<comment type="caution">
    <text evidence="2">The sequence shown here is derived from an EMBL/GenBank/DDBJ whole genome shotgun (WGS) entry which is preliminary data.</text>
</comment>
<reference evidence="2 3" key="1">
    <citation type="journal article" date="2016" name="Sci. Rep.">
        <title>Metabolic traits of an uncultured archaeal lineage -MSBL1- from brine pools of the Red Sea.</title>
        <authorList>
            <person name="Mwirichia R."/>
            <person name="Alam I."/>
            <person name="Rashid M."/>
            <person name="Vinu M."/>
            <person name="Ba-Alawi W."/>
            <person name="Anthony Kamau A."/>
            <person name="Kamanda Ngugi D."/>
            <person name="Goker M."/>
            <person name="Klenk H.P."/>
            <person name="Bajic V."/>
            <person name="Stingl U."/>
        </authorList>
    </citation>
    <scope>NUCLEOTIDE SEQUENCE [LARGE SCALE GENOMIC DNA]</scope>
    <source>
        <strain evidence="2">SCGC-AAA382N08</strain>
    </source>
</reference>
<evidence type="ECO:0000256" key="1">
    <source>
        <dbReference type="SAM" id="Phobius"/>
    </source>
</evidence>
<proteinExistence type="predicted"/>
<keyword evidence="1" id="KW-0812">Transmembrane</keyword>
<evidence type="ECO:0000313" key="2">
    <source>
        <dbReference type="EMBL" id="KXB08273.1"/>
    </source>
</evidence>
<feature type="transmembrane region" description="Helical" evidence="1">
    <location>
        <begin position="20"/>
        <end position="41"/>
    </location>
</feature>
<name>A0A133VPE1_9EURY</name>
<protein>
    <submittedName>
        <fullName evidence="2">Uncharacterized protein</fullName>
    </submittedName>
</protein>
<dbReference type="InterPro" id="IPR008910">
    <property type="entry name" value="MSC_TM_helix"/>
</dbReference>
<dbReference type="Pfam" id="PF05552">
    <property type="entry name" value="MS_channel_1st_1"/>
    <property type="match status" value="1"/>
</dbReference>
<dbReference type="EMBL" id="LHYJ01000020">
    <property type="protein sequence ID" value="KXB08273.1"/>
    <property type="molecule type" value="Genomic_DNA"/>
</dbReference>
<organism evidence="2 3">
    <name type="scientific">candidate division MSBL1 archaeon SCGC-AAA382N08</name>
    <dbReference type="NCBI Taxonomy" id="1698285"/>
    <lineage>
        <taxon>Archaea</taxon>
        <taxon>Methanobacteriati</taxon>
        <taxon>Methanobacteriota</taxon>
        <taxon>candidate division MSBL1</taxon>
    </lineage>
</organism>
<sequence length="238" mass="25670">MKNISFVGSITELFRGLWNSFVAIFPGIVAAIIIVIIGWIVGKIAGGMLKKALKAFGLDRRIKNAKLEDALYGLKFSDLLGSLLKWYVIVIFLAAAAERVALTPMVAILDRIIPLLPGILGGIFIIAVGLLIGEFVKKSTIGVKKIPFKKVIGSALKFGTVYLAAVIALETTGFSAAILRYAFLLGFGAFVIAAAIIIGISFGLALKDDAKKIIADLRKETKTKEILEDMENEAEEKE</sequence>
<dbReference type="Proteomes" id="UP000070175">
    <property type="component" value="Unassembled WGS sequence"/>
</dbReference>
<gene>
    <name evidence="2" type="ORF">AKJ56_01585</name>
</gene>
<dbReference type="Gene3D" id="1.10.287.1260">
    <property type="match status" value="1"/>
</dbReference>
<accession>A0A133VPE1</accession>
<dbReference type="AlphaFoldDB" id="A0A133VPE1"/>
<feature type="transmembrane region" description="Helical" evidence="1">
    <location>
        <begin position="148"/>
        <end position="169"/>
    </location>
</feature>
<keyword evidence="3" id="KW-1185">Reference proteome</keyword>
<keyword evidence="1" id="KW-0472">Membrane</keyword>
<evidence type="ECO:0000313" key="3">
    <source>
        <dbReference type="Proteomes" id="UP000070175"/>
    </source>
</evidence>